<proteinExistence type="predicted"/>
<reference evidence="4" key="1">
    <citation type="submission" date="2020-05" db="EMBL/GenBank/DDBJ databases">
        <title>WGS assembly of Panicum virgatum.</title>
        <authorList>
            <person name="Lovell J.T."/>
            <person name="Jenkins J."/>
            <person name="Shu S."/>
            <person name="Juenger T.E."/>
            <person name="Schmutz J."/>
        </authorList>
    </citation>
    <scope>NUCLEOTIDE SEQUENCE</scope>
    <source>
        <strain evidence="4">AP13</strain>
    </source>
</reference>
<evidence type="ECO:0000256" key="1">
    <source>
        <dbReference type="ARBA" id="ARBA00022884"/>
    </source>
</evidence>
<dbReference type="AlphaFoldDB" id="A0A8T0PDS9"/>
<name>A0A8T0PDS9_PANVG</name>
<gene>
    <name evidence="4" type="ORF">PVAP13_8NG339000</name>
</gene>
<comment type="caution">
    <text evidence="4">The sequence shown here is derived from an EMBL/GenBank/DDBJ whole genome shotgun (WGS) entry which is preliminary data.</text>
</comment>
<dbReference type="SMART" id="SM00360">
    <property type="entry name" value="RRM"/>
    <property type="match status" value="1"/>
</dbReference>
<organism evidence="4 5">
    <name type="scientific">Panicum virgatum</name>
    <name type="common">Blackwell switchgrass</name>
    <dbReference type="NCBI Taxonomy" id="38727"/>
    <lineage>
        <taxon>Eukaryota</taxon>
        <taxon>Viridiplantae</taxon>
        <taxon>Streptophyta</taxon>
        <taxon>Embryophyta</taxon>
        <taxon>Tracheophyta</taxon>
        <taxon>Spermatophyta</taxon>
        <taxon>Magnoliopsida</taxon>
        <taxon>Liliopsida</taxon>
        <taxon>Poales</taxon>
        <taxon>Poaceae</taxon>
        <taxon>PACMAD clade</taxon>
        <taxon>Panicoideae</taxon>
        <taxon>Panicodae</taxon>
        <taxon>Paniceae</taxon>
        <taxon>Panicinae</taxon>
        <taxon>Panicum</taxon>
        <taxon>Panicum sect. Hiantes</taxon>
    </lineage>
</organism>
<dbReference type="SUPFAM" id="SSF54928">
    <property type="entry name" value="RNA-binding domain, RBD"/>
    <property type="match status" value="1"/>
</dbReference>
<evidence type="ECO:0000259" key="3">
    <source>
        <dbReference type="PROSITE" id="PS50102"/>
    </source>
</evidence>
<dbReference type="InterPro" id="IPR035979">
    <property type="entry name" value="RBD_domain_sf"/>
</dbReference>
<evidence type="ECO:0000313" key="4">
    <source>
        <dbReference type="EMBL" id="KAG2558819.1"/>
    </source>
</evidence>
<dbReference type="Gene3D" id="3.30.70.330">
    <property type="match status" value="1"/>
</dbReference>
<dbReference type="Proteomes" id="UP000823388">
    <property type="component" value="Chromosome 8N"/>
</dbReference>
<dbReference type="PANTHER" id="PTHR10352">
    <property type="entry name" value="EUKARYOTIC TRANSLATION INITIATION FACTOR 3 SUBUNIT G"/>
    <property type="match status" value="1"/>
</dbReference>
<accession>A0A8T0PDS9</accession>
<evidence type="ECO:0000313" key="5">
    <source>
        <dbReference type="Proteomes" id="UP000823388"/>
    </source>
</evidence>
<dbReference type="Pfam" id="PF00076">
    <property type="entry name" value="RRM_1"/>
    <property type="match status" value="1"/>
</dbReference>
<feature type="domain" description="RRM" evidence="3">
    <location>
        <begin position="40"/>
        <end position="114"/>
    </location>
</feature>
<protein>
    <recommendedName>
        <fullName evidence="3">RRM domain-containing protein</fullName>
    </recommendedName>
</protein>
<dbReference type="InterPro" id="IPR012677">
    <property type="entry name" value="Nucleotide-bd_a/b_plait_sf"/>
</dbReference>
<keyword evidence="5" id="KW-1185">Reference proteome</keyword>
<sequence>MVPQVRIETTNSIRSILSCYAKAGKENSNEDGPENNPLFTTVYVGGIPHEATNNDVHLFFHSLGVGSIEEVRVTRDKCFGFVRYSTHEEAALAIQMGNGQLIGGRPIRCSWGNKPTPPGSIFAAPHSRTVSIPHRHARN</sequence>
<keyword evidence="1 2" id="KW-0694">RNA-binding</keyword>
<dbReference type="InterPro" id="IPR000504">
    <property type="entry name" value="RRM_dom"/>
</dbReference>
<dbReference type="GO" id="GO:0003723">
    <property type="term" value="F:RNA binding"/>
    <property type="evidence" value="ECO:0007669"/>
    <property type="project" value="UniProtKB-UniRule"/>
</dbReference>
<evidence type="ECO:0000256" key="2">
    <source>
        <dbReference type="PROSITE-ProRule" id="PRU00176"/>
    </source>
</evidence>
<dbReference type="PROSITE" id="PS50102">
    <property type="entry name" value="RRM"/>
    <property type="match status" value="1"/>
</dbReference>
<dbReference type="EMBL" id="CM029052">
    <property type="protein sequence ID" value="KAG2558819.1"/>
    <property type="molecule type" value="Genomic_DNA"/>
</dbReference>